<accession>A0A378BA20</accession>
<evidence type="ECO:0000313" key="1">
    <source>
        <dbReference type="EMBL" id="STV33357.1"/>
    </source>
</evidence>
<organism evidence="1 2">
    <name type="scientific">Klebsiella pneumoniae</name>
    <dbReference type="NCBI Taxonomy" id="573"/>
    <lineage>
        <taxon>Bacteria</taxon>
        <taxon>Pseudomonadati</taxon>
        <taxon>Pseudomonadota</taxon>
        <taxon>Gammaproteobacteria</taxon>
        <taxon>Enterobacterales</taxon>
        <taxon>Enterobacteriaceae</taxon>
        <taxon>Klebsiella/Raoultella group</taxon>
        <taxon>Klebsiella</taxon>
        <taxon>Klebsiella pneumoniae complex</taxon>
    </lineage>
</organism>
<dbReference type="EMBL" id="UGMG01000001">
    <property type="protein sequence ID" value="STV33357.1"/>
    <property type="molecule type" value="Genomic_DNA"/>
</dbReference>
<dbReference type="Proteomes" id="UP000255239">
    <property type="component" value="Unassembled WGS sequence"/>
</dbReference>
<gene>
    <name evidence="1" type="ORF">NCTC11679_00817</name>
</gene>
<evidence type="ECO:0000313" key="2">
    <source>
        <dbReference type="Proteomes" id="UP000255239"/>
    </source>
</evidence>
<proteinExistence type="predicted"/>
<reference evidence="1 2" key="1">
    <citation type="submission" date="2018-06" db="EMBL/GenBank/DDBJ databases">
        <authorList>
            <consortium name="Pathogen Informatics"/>
            <person name="Doyle S."/>
        </authorList>
    </citation>
    <scope>NUCLEOTIDE SEQUENCE [LARGE SCALE GENOMIC DNA]</scope>
    <source>
        <strain evidence="1 2">NCTC11679</strain>
    </source>
</reference>
<dbReference type="AlphaFoldDB" id="A0A378BA20"/>
<name>A0A378BA20_KLEPN</name>
<protein>
    <submittedName>
        <fullName evidence="1">Transcriptional regulator CsgD for 2nd curli operon</fullName>
    </submittedName>
</protein>
<sequence length="60" mass="6664">MINLNGNSSSSRQVTFITHPSIQSKAFASYLSETLMAPVVLQNINKPLAQRLAKRFCNII</sequence>